<reference evidence="2 3" key="1">
    <citation type="submission" date="2019-03" db="EMBL/GenBank/DDBJ databases">
        <title>Genomic Encyclopedia of Type Strains, Phase IV (KMG-IV): sequencing the most valuable type-strain genomes for metagenomic binning, comparative biology and taxonomic classification.</title>
        <authorList>
            <person name="Goeker M."/>
        </authorList>
    </citation>
    <scope>NUCLEOTIDE SEQUENCE [LARGE SCALE GENOMIC DNA]</scope>
    <source>
        <strain evidence="2 3">DSM 24629</strain>
    </source>
</reference>
<evidence type="ECO:0000313" key="3">
    <source>
        <dbReference type="Proteomes" id="UP000294902"/>
    </source>
</evidence>
<feature type="transmembrane region" description="Helical" evidence="1">
    <location>
        <begin position="6"/>
        <end position="23"/>
    </location>
</feature>
<evidence type="ECO:0000256" key="1">
    <source>
        <dbReference type="SAM" id="Phobius"/>
    </source>
</evidence>
<proteinExistence type="predicted"/>
<gene>
    <name evidence="2" type="ORF">EDC18_101428</name>
</gene>
<protein>
    <submittedName>
        <fullName evidence="2">Uncharacterized protein</fullName>
    </submittedName>
</protein>
<name>A0A4R3MTT4_9FIRM</name>
<keyword evidence="1" id="KW-1133">Transmembrane helix</keyword>
<keyword evidence="1" id="KW-0472">Membrane</keyword>
<dbReference type="Proteomes" id="UP000294902">
    <property type="component" value="Unassembled WGS sequence"/>
</dbReference>
<dbReference type="RefSeq" id="WP_165878429.1">
    <property type="nucleotide sequence ID" value="NZ_SMAL01000001.1"/>
</dbReference>
<comment type="caution">
    <text evidence="2">The sequence shown here is derived from an EMBL/GenBank/DDBJ whole genome shotgun (WGS) entry which is preliminary data.</text>
</comment>
<sequence>MEKFLAIIGALMPILTIVVTRLIKEKFGDKMYSNYSPYNNYKGNPLLNTLN</sequence>
<organism evidence="2 3">
    <name type="scientific">Natranaerovirga pectinivora</name>
    <dbReference type="NCBI Taxonomy" id="682400"/>
    <lineage>
        <taxon>Bacteria</taxon>
        <taxon>Bacillati</taxon>
        <taxon>Bacillota</taxon>
        <taxon>Clostridia</taxon>
        <taxon>Lachnospirales</taxon>
        <taxon>Natranaerovirgaceae</taxon>
        <taxon>Natranaerovirga</taxon>
    </lineage>
</organism>
<dbReference type="EMBL" id="SMAL01000001">
    <property type="protein sequence ID" value="TCT17130.1"/>
    <property type="molecule type" value="Genomic_DNA"/>
</dbReference>
<keyword evidence="3" id="KW-1185">Reference proteome</keyword>
<accession>A0A4R3MTT4</accession>
<keyword evidence="1" id="KW-0812">Transmembrane</keyword>
<dbReference type="AlphaFoldDB" id="A0A4R3MTT4"/>
<evidence type="ECO:0000313" key="2">
    <source>
        <dbReference type="EMBL" id="TCT17130.1"/>
    </source>
</evidence>